<organism evidence="7 8">
    <name type="scientific">Paenibacillus konkukensis</name>
    <dbReference type="NCBI Taxonomy" id="2020716"/>
    <lineage>
        <taxon>Bacteria</taxon>
        <taxon>Bacillati</taxon>
        <taxon>Bacillota</taxon>
        <taxon>Bacilli</taxon>
        <taxon>Bacillales</taxon>
        <taxon>Paenibacillaceae</taxon>
        <taxon>Paenibacillus</taxon>
    </lineage>
</organism>
<comment type="subcellular location">
    <subcellularLocation>
        <location evidence="1">Membrane</location>
        <topology evidence="1">Multi-pass membrane protein</topology>
    </subcellularLocation>
</comment>
<feature type="transmembrane region" description="Helical" evidence="5">
    <location>
        <begin position="343"/>
        <end position="364"/>
    </location>
</feature>
<evidence type="ECO:0000256" key="5">
    <source>
        <dbReference type="SAM" id="Phobius"/>
    </source>
</evidence>
<evidence type="ECO:0000313" key="7">
    <source>
        <dbReference type="EMBL" id="UQZ83965.1"/>
    </source>
</evidence>
<dbReference type="GO" id="GO:0016874">
    <property type="term" value="F:ligase activity"/>
    <property type="evidence" value="ECO:0007669"/>
    <property type="project" value="UniProtKB-KW"/>
</dbReference>
<keyword evidence="7" id="KW-0436">Ligase</keyword>
<evidence type="ECO:0000256" key="2">
    <source>
        <dbReference type="ARBA" id="ARBA00022692"/>
    </source>
</evidence>
<evidence type="ECO:0000259" key="6">
    <source>
        <dbReference type="Pfam" id="PF04932"/>
    </source>
</evidence>
<sequence>MYKKNKQIVSEEKTSILFWILTAFVVLFMFWAPFQKGLFNGNTFDFERPIYSSLVWGFIIMFLASLYLLFNWKLQDHRDWLSLFVWLLPFTYLLARIHEASRYYSTNMLYIQMLYSIFFILGLYLCRSSLGNRIITYCIMVSGYVVVWFGMINWLGYKSLSASLVQWFAIIQNNEYKDAVMMADNQLRLTSIFQYANSYAAYLIALLLAAAYLIVKTRKPASILIHAFMLVPMLVSLLLTLSRGGLVILPVVLLLVLPFMKITKQIFVFIHFGIAGLISMLILNKITLVGEQFYLHQDLSTASTGLWILLGSSVGCAVIIWLLQRFVYPILENYFEAKIKNRFANILLPAAALIVGCLGIFIVFGNTGALNLFPDYIKQRIENINFEQHSVLERGTFYKDSIKLLNDYPLTGAGGGAWAALYEKYQNNPYVSRQAHNFFIQYLVETGIIGILILLAFLIYIFYLYIHRQLKAPQSNENHHVFFIFTIALLVHSIIDFDLSFVFLGVLVFLCLGAMISHIDTSATAKFIKPNALPYINKGVPAVLLVLSIVMFFISTQNLNANSLFSSAVANASGNKPINEVFNTVDKALKIHPNQPDYSIYKINILMQGYQQTKDEQYYTLLMDQINQLKQTEPHNRYLIDQELQAYLLKDQLTQAHDLARSQISNFPWDITLYEKVISYDLGLSEQARAQHNEALMTQYWNDAFDIHNMVLAKMKDLESLPKAQVQGREFDVTKTMAFNLGQIEYIRGQYASATEYLKMYVNDQFNDEMEQDIARWYLASLQKQNKNDQALYDKLIAKHPDEKDEINKLANATFSVK</sequence>
<dbReference type="Proteomes" id="UP001057134">
    <property type="component" value="Chromosome"/>
</dbReference>
<dbReference type="RefSeq" id="WP_249865926.1">
    <property type="nucleotide sequence ID" value="NZ_CP027059.1"/>
</dbReference>
<evidence type="ECO:0000256" key="3">
    <source>
        <dbReference type="ARBA" id="ARBA00022989"/>
    </source>
</evidence>
<feature type="transmembrane region" description="Helical" evidence="5">
    <location>
        <begin position="501"/>
        <end position="523"/>
    </location>
</feature>
<dbReference type="EMBL" id="CP027059">
    <property type="protein sequence ID" value="UQZ83965.1"/>
    <property type="molecule type" value="Genomic_DNA"/>
</dbReference>
<feature type="transmembrane region" description="Helical" evidence="5">
    <location>
        <begin position="192"/>
        <end position="214"/>
    </location>
</feature>
<feature type="transmembrane region" description="Helical" evidence="5">
    <location>
        <begin position="478"/>
        <end position="495"/>
    </location>
</feature>
<evidence type="ECO:0000256" key="4">
    <source>
        <dbReference type="ARBA" id="ARBA00023136"/>
    </source>
</evidence>
<evidence type="ECO:0000313" key="8">
    <source>
        <dbReference type="Proteomes" id="UP001057134"/>
    </source>
</evidence>
<protein>
    <submittedName>
        <fullName evidence="7">O-Antigen ligase</fullName>
    </submittedName>
</protein>
<keyword evidence="4 5" id="KW-0472">Membrane</keyword>
<dbReference type="PANTHER" id="PTHR37422:SF13">
    <property type="entry name" value="LIPOPOLYSACCHARIDE BIOSYNTHESIS PROTEIN PA4999-RELATED"/>
    <property type="match status" value="1"/>
</dbReference>
<feature type="transmembrane region" description="Helical" evidence="5">
    <location>
        <begin position="439"/>
        <end position="466"/>
    </location>
</feature>
<feature type="transmembrane region" description="Helical" evidence="5">
    <location>
        <begin position="79"/>
        <end position="97"/>
    </location>
</feature>
<proteinExistence type="predicted"/>
<dbReference type="InterPro" id="IPR051533">
    <property type="entry name" value="WaaL-like"/>
</dbReference>
<keyword evidence="3 5" id="KW-1133">Transmembrane helix</keyword>
<feature type="transmembrane region" description="Helical" evidence="5">
    <location>
        <begin position="134"/>
        <end position="157"/>
    </location>
</feature>
<feature type="transmembrane region" description="Helical" evidence="5">
    <location>
        <begin position="244"/>
        <end position="260"/>
    </location>
</feature>
<feature type="transmembrane region" description="Helical" evidence="5">
    <location>
        <begin position="267"/>
        <end position="286"/>
    </location>
</feature>
<feature type="transmembrane region" description="Helical" evidence="5">
    <location>
        <begin position="535"/>
        <end position="554"/>
    </location>
</feature>
<feature type="transmembrane region" description="Helical" evidence="5">
    <location>
        <begin position="306"/>
        <end position="323"/>
    </location>
</feature>
<dbReference type="PANTHER" id="PTHR37422">
    <property type="entry name" value="TEICHURONIC ACID BIOSYNTHESIS PROTEIN TUAE"/>
    <property type="match status" value="1"/>
</dbReference>
<reference evidence="7" key="1">
    <citation type="submission" date="2018-02" db="EMBL/GenBank/DDBJ databases">
        <authorList>
            <person name="Kim S.-K."/>
            <person name="Jung H.-I."/>
            <person name="Lee S.-W."/>
        </authorList>
    </citation>
    <scope>NUCLEOTIDE SEQUENCE</scope>
    <source>
        <strain evidence="7">SK3146</strain>
    </source>
</reference>
<accession>A0ABY4RPS4</accession>
<name>A0ABY4RPS4_9BACL</name>
<keyword evidence="8" id="KW-1185">Reference proteome</keyword>
<dbReference type="InterPro" id="IPR007016">
    <property type="entry name" value="O-antigen_ligase-rel_domated"/>
</dbReference>
<feature type="transmembrane region" description="Helical" evidence="5">
    <location>
        <begin position="54"/>
        <end position="72"/>
    </location>
</feature>
<feature type="transmembrane region" description="Helical" evidence="5">
    <location>
        <begin position="16"/>
        <end position="34"/>
    </location>
</feature>
<feature type="transmembrane region" description="Helical" evidence="5">
    <location>
        <begin position="221"/>
        <end position="238"/>
    </location>
</feature>
<keyword evidence="2 5" id="KW-0812">Transmembrane</keyword>
<evidence type="ECO:0000256" key="1">
    <source>
        <dbReference type="ARBA" id="ARBA00004141"/>
    </source>
</evidence>
<feature type="transmembrane region" description="Helical" evidence="5">
    <location>
        <begin position="109"/>
        <end position="127"/>
    </location>
</feature>
<feature type="domain" description="O-antigen ligase-related" evidence="6">
    <location>
        <begin position="301"/>
        <end position="455"/>
    </location>
</feature>
<reference evidence="7" key="2">
    <citation type="journal article" date="2021" name="J Anim Sci Technol">
        <title>Complete genome sequence of Paenibacillus konkukensis sp. nov. SK3146 as a potential probiotic strain.</title>
        <authorList>
            <person name="Jung H.I."/>
            <person name="Park S."/>
            <person name="Niu K.M."/>
            <person name="Lee S.W."/>
            <person name="Kothari D."/>
            <person name="Yi K.J."/>
            <person name="Kim S.K."/>
        </authorList>
    </citation>
    <scope>NUCLEOTIDE SEQUENCE</scope>
    <source>
        <strain evidence="7">SK3146</strain>
    </source>
</reference>
<gene>
    <name evidence="7" type="ORF">SK3146_03177</name>
</gene>
<dbReference type="Pfam" id="PF04932">
    <property type="entry name" value="Wzy_C"/>
    <property type="match status" value="1"/>
</dbReference>